<dbReference type="OrthoDB" id="305295at2759"/>
<name>A0A8S1XRJ9_PAROT</name>
<keyword evidence="2" id="KW-1185">Reference proteome</keyword>
<sequence>MQNKSFKDILGLLVVKVSLVQKPTKGNKDEPIHYGVIVTTTEKQEKYLLHNGYKFGKIQDFILTSAQNLSNDWMITQDYELEAPIKLNVLFQAGCCGQNMRYHPQMNNSKHAQDRIAKMVNDIINSKQNIA</sequence>
<organism evidence="1 2">
    <name type="scientific">Paramecium octaurelia</name>
    <dbReference type="NCBI Taxonomy" id="43137"/>
    <lineage>
        <taxon>Eukaryota</taxon>
        <taxon>Sar</taxon>
        <taxon>Alveolata</taxon>
        <taxon>Ciliophora</taxon>
        <taxon>Intramacronucleata</taxon>
        <taxon>Oligohymenophorea</taxon>
        <taxon>Peniculida</taxon>
        <taxon>Parameciidae</taxon>
        <taxon>Paramecium</taxon>
    </lineage>
</organism>
<protein>
    <submittedName>
        <fullName evidence="1">Uncharacterized protein</fullName>
    </submittedName>
</protein>
<evidence type="ECO:0000313" key="2">
    <source>
        <dbReference type="Proteomes" id="UP000683925"/>
    </source>
</evidence>
<reference evidence="1" key="1">
    <citation type="submission" date="2021-01" db="EMBL/GenBank/DDBJ databases">
        <authorList>
            <consortium name="Genoscope - CEA"/>
            <person name="William W."/>
        </authorList>
    </citation>
    <scope>NUCLEOTIDE SEQUENCE</scope>
</reference>
<comment type="caution">
    <text evidence="1">The sequence shown here is derived from an EMBL/GenBank/DDBJ whole genome shotgun (WGS) entry which is preliminary data.</text>
</comment>
<evidence type="ECO:0000313" key="1">
    <source>
        <dbReference type="EMBL" id="CAD8203202.1"/>
    </source>
</evidence>
<gene>
    <name evidence="1" type="ORF">POCTA_138.1.T1290098</name>
</gene>
<accession>A0A8S1XRJ9</accession>
<dbReference type="OMA" id="DEPIHYG"/>
<dbReference type="AlphaFoldDB" id="A0A8S1XRJ9"/>
<dbReference type="EMBL" id="CAJJDP010000129">
    <property type="protein sequence ID" value="CAD8203202.1"/>
    <property type="molecule type" value="Genomic_DNA"/>
</dbReference>
<proteinExistence type="predicted"/>
<dbReference type="Proteomes" id="UP000683925">
    <property type="component" value="Unassembled WGS sequence"/>
</dbReference>